<reference evidence="2" key="1">
    <citation type="journal article" date="2021" name="Proc. Natl. Acad. Sci. U.S.A.">
        <title>Three genomes in the algal genus Volvox reveal the fate of a haploid sex-determining region after a transition to homothallism.</title>
        <authorList>
            <person name="Yamamoto K."/>
            <person name="Hamaji T."/>
            <person name="Kawai-Toyooka H."/>
            <person name="Matsuzaki R."/>
            <person name="Takahashi F."/>
            <person name="Nishimura Y."/>
            <person name="Kawachi M."/>
            <person name="Noguchi H."/>
            <person name="Minakuchi Y."/>
            <person name="Umen J.G."/>
            <person name="Toyoda A."/>
            <person name="Nozaki H."/>
        </authorList>
    </citation>
    <scope>NUCLEOTIDE SEQUENCE</scope>
    <source>
        <strain evidence="2">NIES-3785</strain>
    </source>
</reference>
<feature type="non-terminal residue" evidence="2">
    <location>
        <position position="1"/>
    </location>
</feature>
<organism evidence="2 3">
    <name type="scientific">Volvox reticuliferus</name>
    <dbReference type="NCBI Taxonomy" id="1737510"/>
    <lineage>
        <taxon>Eukaryota</taxon>
        <taxon>Viridiplantae</taxon>
        <taxon>Chlorophyta</taxon>
        <taxon>core chlorophytes</taxon>
        <taxon>Chlorophyceae</taxon>
        <taxon>CS clade</taxon>
        <taxon>Chlamydomonadales</taxon>
        <taxon>Volvocaceae</taxon>
        <taxon>Volvox</taxon>
    </lineage>
</organism>
<sequence>NNGNSGNSGGAARALAAHDVFTSIVLSADALTRGMSNKVACNGSVASVMTPLVAASAKCTTANLTASGGLTMSLLTPGSSAIISGQRLRLLLASDFNANAPVTMSLNPVIGPLCVADTSCASVGLRVTVTILIDTSLLVTSFGGSVITLVANLSDYRHGGTAEIVSPIVRVAAQGLPLTAIGISGLATIGIPLNSTAVATKGAKTTRAVVRLQDFGAAPVDLSAGISPSISTTYIVNAEDVGISGNLLSFTSNYLGDFVVVQYDSTATPTSGASSSLPELGSSITGAAEIAQQPCVLTTCALAIAAIIFAFVL</sequence>
<evidence type="ECO:0000313" key="3">
    <source>
        <dbReference type="Proteomes" id="UP000722791"/>
    </source>
</evidence>
<proteinExistence type="predicted"/>
<comment type="caution">
    <text evidence="2">The sequence shown here is derived from an EMBL/GenBank/DDBJ whole genome shotgun (WGS) entry which is preliminary data.</text>
</comment>
<keyword evidence="1" id="KW-0812">Transmembrane</keyword>
<protein>
    <submittedName>
        <fullName evidence="2">Uncharacterized protein</fullName>
    </submittedName>
</protein>
<evidence type="ECO:0000256" key="1">
    <source>
        <dbReference type="SAM" id="Phobius"/>
    </source>
</evidence>
<keyword evidence="1" id="KW-1133">Transmembrane helix</keyword>
<evidence type="ECO:0000313" key="2">
    <source>
        <dbReference type="EMBL" id="GIM09605.1"/>
    </source>
</evidence>
<accession>A0A8J4GK83</accession>
<dbReference type="EMBL" id="BNCQ01000032">
    <property type="protein sequence ID" value="GIM09605.1"/>
    <property type="molecule type" value="Genomic_DNA"/>
</dbReference>
<feature type="transmembrane region" description="Helical" evidence="1">
    <location>
        <begin position="296"/>
        <end position="312"/>
    </location>
</feature>
<dbReference type="AlphaFoldDB" id="A0A8J4GK83"/>
<name>A0A8J4GK83_9CHLO</name>
<dbReference type="Proteomes" id="UP000722791">
    <property type="component" value="Unassembled WGS sequence"/>
</dbReference>
<gene>
    <name evidence="2" type="ORF">Vretimale_13451</name>
</gene>
<keyword evidence="1" id="KW-0472">Membrane</keyword>